<dbReference type="AlphaFoldDB" id="A0A073IDN7"/>
<protein>
    <submittedName>
        <fullName evidence="2">Uncharacterized protein</fullName>
    </submittedName>
</protein>
<dbReference type="eggNOG" id="ENOG5032ZZ8">
    <property type="taxonomic scope" value="Bacteria"/>
</dbReference>
<reference evidence="2 3" key="1">
    <citation type="submission" date="2014-01" db="EMBL/GenBank/DDBJ databases">
        <title>Sulfitobacter donghicola JCM 14565 Genome Sequencing.</title>
        <authorList>
            <person name="Lai Q."/>
            <person name="Hong Z."/>
        </authorList>
    </citation>
    <scope>NUCLEOTIDE SEQUENCE [LARGE SCALE GENOMIC DNA]</scope>
    <source>
        <strain evidence="2 3">JCM 14565</strain>
    </source>
</reference>
<keyword evidence="1" id="KW-0472">Membrane</keyword>
<dbReference type="RefSeq" id="WP_162171783.1">
    <property type="nucleotide sequence ID" value="NZ_JAMC01000013.1"/>
</dbReference>
<organism evidence="2 3">
    <name type="scientific">Sulfitobacter donghicola DSW-25 = KCTC 12864 = JCM 14565</name>
    <dbReference type="NCBI Taxonomy" id="1300350"/>
    <lineage>
        <taxon>Bacteria</taxon>
        <taxon>Pseudomonadati</taxon>
        <taxon>Pseudomonadota</taxon>
        <taxon>Alphaproteobacteria</taxon>
        <taxon>Rhodobacterales</taxon>
        <taxon>Roseobacteraceae</taxon>
        <taxon>Sulfitobacter</taxon>
    </lineage>
</organism>
<proteinExistence type="predicted"/>
<evidence type="ECO:0000313" key="2">
    <source>
        <dbReference type="EMBL" id="KEJ87859.1"/>
    </source>
</evidence>
<dbReference type="OrthoDB" id="7872565at2"/>
<dbReference type="Proteomes" id="UP000027734">
    <property type="component" value="Unassembled WGS sequence"/>
</dbReference>
<accession>A0A073IDN7</accession>
<keyword evidence="3" id="KW-1185">Reference proteome</keyword>
<gene>
    <name evidence="2" type="ORF">DSW25_04785</name>
</gene>
<keyword evidence="1" id="KW-1133">Transmembrane helix</keyword>
<evidence type="ECO:0000256" key="1">
    <source>
        <dbReference type="SAM" id="Phobius"/>
    </source>
</evidence>
<evidence type="ECO:0000313" key="3">
    <source>
        <dbReference type="Proteomes" id="UP000027734"/>
    </source>
</evidence>
<sequence length="50" mass="5629">MAATLIFVVACWCGHRYRYVWKAEGPTWQLWVYGVAAAVGLLMLGFIPIV</sequence>
<name>A0A073IDN7_9RHOB</name>
<feature type="transmembrane region" description="Helical" evidence="1">
    <location>
        <begin position="28"/>
        <end position="49"/>
    </location>
</feature>
<dbReference type="EMBL" id="JAMC01000013">
    <property type="protein sequence ID" value="KEJ87859.1"/>
    <property type="molecule type" value="Genomic_DNA"/>
</dbReference>
<keyword evidence="1" id="KW-0812">Transmembrane</keyword>
<comment type="caution">
    <text evidence="2">The sequence shown here is derived from an EMBL/GenBank/DDBJ whole genome shotgun (WGS) entry which is preliminary data.</text>
</comment>